<dbReference type="InterPro" id="IPR009010">
    <property type="entry name" value="Asp_de-COase-like_dom_sf"/>
</dbReference>
<dbReference type="InterPro" id="IPR027417">
    <property type="entry name" value="P-loop_NTPase"/>
</dbReference>
<comment type="similarity">
    <text evidence="1">Belongs to the AAA ATPase family.</text>
</comment>
<dbReference type="InterPro" id="IPR041569">
    <property type="entry name" value="AAA_lid_3"/>
</dbReference>
<keyword evidence="5" id="KW-0653">Protein transport</keyword>
<feature type="domain" description="AAA+ ATPase" evidence="6">
    <location>
        <begin position="534"/>
        <end position="671"/>
    </location>
</feature>
<sequence>MVSVGLSLTPSNLPEKALAFTNKCYVSQLDLLQICPSKESSPGAGGTGYYIEAKGCIFSVEAHRAMEPGTIAFNKVQREFARIGLNQEVFVKQFPLPKGFDLGMCKLEVDFFLKPAADTPKLEVKDEELEQIMRAKFQFQVVTVGQSIAVDYNGTLLKFDVRSCMPPDLGVEGQSQPKVNSGLFAALTELDFQQGPSGKLHVLSNKIQQRSIFRPDFNFEDLGIGGLSKQFGDIFRRAFAARVFPPHMIRDLGIGHVRGMLLFGPPGTGKTLIARKLAKFLKAVEPKVVNGPEVLNKYVGQAEENIRNLFADAEKDEKTLGENSPLHVVIFDEIDSICKSRGSTRDGTGVHDSIVNQLLSKIDGVDSLNNILLIGMTNRKDLIDEALLRPGRLEIHVEISLPDEHGRVEILNIHTKGMREKGYLEPDVSIPAIAAKTKNFSGAELEGLLRSATSFAMNRKVSFTDLSIKEGDFRIGNADFEMALSEVKPAFGQHTDDFEKCIPFGIQAFSQEITYTMDSCKSIIEQVRSSTHTPLMSVLVHGPKGCGKTALSAHLAQGSDYPFVRRVCSDKFVGYSEQAKIAAIANVFEDAYKSDLSCIVLDDIERLIDYVRVGPRFSTPVLGALFALLKRPPPKENSRLLVIGTATDASFLEEVELLSAFNVTLPLPELSQPAHYKAVLDPLPGFTAPAVQEISAGLAGQRVGIKTLLLVAEMAVQRENPVQIGVFKECLQQCYDPKPASTIGSSTDSCCSVVTCPAGSAGEGVHSGCTCQAGYTGSIEKSGTAPFFKGSCDAVQCPKNSHGTSVVDGCTCDTGYSGEIKASTESPFFTGKCKKTCALYTCPKGWKPKADSVVGASRKACCELVKCPSGSSGESVVDGCSCKAGFSGTISASSASPYYTGSCSSVQCPSHSEGANVPKGCSCKAGYKGSIEASTTDPFYTGECSAVACPANSAGTDVPSGCACLAGFSGLVAASSKKPFFTGGCASVDCPAHSEGKDVASGCSCLPGFAGSIGATTASPFFVGECTAVACPVHSTGTDVPSGCKCKDGYKGTIKATTAEPFYEGVCTPVACPANSAGNNVPGGCECLAGFSGSITGDDTKPWYEGSCTAVSCPKGSSGTDLPTGCTCKAGFSGSVTATKKTPYFSGGCDAVSCPDNSEGKNVPRGCSCKTGYTGTITATSRMEAEARRHHRRHPGALLRDRGLPGQLGRRFGERWLQLRRRLLGGGDPELQEPLLRERLHGGSMSGALHWKDRPQRLLLQCRLQWQHHSQQSDALLRRQLRGGGLPRSFIWG</sequence>
<dbReference type="InterPro" id="IPR003960">
    <property type="entry name" value="ATPase_AAA_CS"/>
</dbReference>
<evidence type="ECO:0000256" key="2">
    <source>
        <dbReference type="ARBA" id="ARBA00022448"/>
    </source>
</evidence>
<dbReference type="SUPFAM" id="SSF52540">
    <property type="entry name" value="P-loop containing nucleoside triphosphate hydrolases"/>
    <property type="match status" value="2"/>
</dbReference>
<evidence type="ECO:0000256" key="5">
    <source>
        <dbReference type="ARBA" id="ARBA00022927"/>
    </source>
</evidence>
<dbReference type="Pfam" id="PF00004">
    <property type="entry name" value="AAA"/>
    <property type="match status" value="2"/>
</dbReference>
<dbReference type="SUPFAM" id="SSF50692">
    <property type="entry name" value="ADC-like"/>
    <property type="match status" value="1"/>
</dbReference>
<dbReference type="Pfam" id="PF17862">
    <property type="entry name" value="AAA_lid_3"/>
    <property type="match status" value="1"/>
</dbReference>
<dbReference type="PROSITE" id="PS00674">
    <property type="entry name" value="AAA"/>
    <property type="match status" value="1"/>
</dbReference>
<dbReference type="SUPFAM" id="SSF54585">
    <property type="entry name" value="Cdc48 domain 2-like"/>
    <property type="match status" value="1"/>
</dbReference>
<evidence type="ECO:0000256" key="3">
    <source>
        <dbReference type="ARBA" id="ARBA00022741"/>
    </source>
</evidence>
<dbReference type="PANTHER" id="PTHR23078:SF3">
    <property type="entry name" value="VESICLE-FUSING ATPASE"/>
    <property type="match status" value="1"/>
</dbReference>
<dbReference type="PANTHER" id="PTHR23078">
    <property type="entry name" value="VESICULAR-FUSION PROTEIN NSF"/>
    <property type="match status" value="1"/>
</dbReference>
<evidence type="ECO:0000313" key="8">
    <source>
        <dbReference type="Proteomes" id="UP001642464"/>
    </source>
</evidence>
<accession>A0ABP0QN89</accession>
<dbReference type="InterPro" id="IPR039812">
    <property type="entry name" value="Vesicle-fus_ATPase"/>
</dbReference>
<keyword evidence="3" id="KW-0547">Nucleotide-binding</keyword>
<dbReference type="SMART" id="SM00382">
    <property type="entry name" value="AAA"/>
    <property type="match status" value="2"/>
</dbReference>
<dbReference type="Gene3D" id="2.40.40.20">
    <property type="match status" value="1"/>
</dbReference>
<proteinExistence type="inferred from homology"/>
<keyword evidence="8" id="KW-1185">Reference proteome</keyword>
<evidence type="ECO:0000259" key="6">
    <source>
        <dbReference type="SMART" id="SM00382"/>
    </source>
</evidence>
<feature type="domain" description="AAA+ ATPase" evidence="6">
    <location>
        <begin position="256"/>
        <end position="403"/>
    </location>
</feature>
<dbReference type="Proteomes" id="UP001642464">
    <property type="component" value="Unassembled WGS sequence"/>
</dbReference>
<dbReference type="Gene3D" id="1.10.8.60">
    <property type="match status" value="2"/>
</dbReference>
<evidence type="ECO:0000313" key="7">
    <source>
        <dbReference type="EMBL" id="CAK9088451.1"/>
    </source>
</evidence>
<comment type="caution">
    <text evidence="7">The sequence shown here is derived from an EMBL/GenBank/DDBJ whole genome shotgun (WGS) entry which is preliminary data.</text>
</comment>
<evidence type="ECO:0000256" key="1">
    <source>
        <dbReference type="ARBA" id="ARBA00006914"/>
    </source>
</evidence>
<keyword evidence="4" id="KW-0067">ATP-binding</keyword>
<dbReference type="InterPro" id="IPR003593">
    <property type="entry name" value="AAA+_ATPase"/>
</dbReference>
<protein>
    <submittedName>
        <fullName evidence="7">Vesicle-fusing ATPase (N-ethylmaleimide-sensitive fusion protein) (Vesicular-fusion protein NSF)</fullName>
    </submittedName>
</protein>
<dbReference type="EMBL" id="CAXAMM010039696">
    <property type="protein sequence ID" value="CAK9088451.1"/>
    <property type="molecule type" value="Genomic_DNA"/>
</dbReference>
<keyword evidence="2" id="KW-0813">Transport</keyword>
<organism evidence="7 8">
    <name type="scientific">Durusdinium trenchii</name>
    <dbReference type="NCBI Taxonomy" id="1381693"/>
    <lineage>
        <taxon>Eukaryota</taxon>
        <taxon>Sar</taxon>
        <taxon>Alveolata</taxon>
        <taxon>Dinophyceae</taxon>
        <taxon>Suessiales</taxon>
        <taxon>Symbiodiniaceae</taxon>
        <taxon>Durusdinium</taxon>
    </lineage>
</organism>
<dbReference type="Gene3D" id="3.10.330.10">
    <property type="match status" value="1"/>
</dbReference>
<dbReference type="Gene3D" id="3.40.50.300">
    <property type="entry name" value="P-loop containing nucleotide triphosphate hydrolases"/>
    <property type="match status" value="2"/>
</dbReference>
<reference evidence="7 8" key="1">
    <citation type="submission" date="2024-02" db="EMBL/GenBank/DDBJ databases">
        <authorList>
            <person name="Chen Y."/>
            <person name="Shah S."/>
            <person name="Dougan E. K."/>
            <person name="Thang M."/>
            <person name="Chan C."/>
        </authorList>
    </citation>
    <scope>NUCLEOTIDE SEQUENCE [LARGE SCALE GENOMIC DNA]</scope>
</reference>
<evidence type="ECO:0000256" key="4">
    <source>
        <dbReference type="ARBA" id="ARBA00022840"/>
    </source>
</evidence>
<name>A0ABP0QN89_9DINO</name>
<dbReference type="InterPro" id="IPR029067">
    <property type="entry name" value="CDC48_domain_2-like_sf"/>
</dbReference>
<gene>
    <name evidence="7" type="ORF">SCF082_LOCUS41770</name>
</gene>
<dbReference type="CDD" id="cd00009">
    <property type="entry name" value="AAA"/>
    <property type="match status" value="1"/>
</dbReference>
<dbReference type="InterPro" id="IPR003959">
    <property type="entry name" value="ATPase_AAA_core"/>
</dbReference>